<proteinExistence type="predicted"/>
<evidence type="ECO:0000313" key="3">
    <source>
        <dbReference type="Proteomes" id="UP000800093"/>
    </source>
</evidence>
<feature type="compositionally biased region" description="Basic and acidic residues" evidence="1">
    <location>
        <begin position="116"/>
        <end position="132"/>
    </location>
</feature>
<comment type="caution">
    <text evidence="2">The sequence shown here is derived from an EMBL/GenBank/DDBJ whole genome shotgun (WGS) entry which is preliminary data.</text>
</comment>
<name>A0A9P4K6S0_9PLEO</name>
<sequence length="151" mass="16579">MGKIMTSPSPSEFLTFYRRLSTYSSLHQSILSSHPSSIRLAQTAYARHFAFSSRLQKDENYPEDPSTNDYAATDRYPASDHATKKAREGNHHDVQTANLKDAQHSAKETNTGGHATEQRDSAGGKAKAKQEFPEAPDPAIGMQDERGGRGA</sequence>
<feature type="region of interest" description="Disordered" evidence="1">
    <location>
        <begin position="52"/>
        <end position="151"/>
    </location>
</feature>
<accession>A0A9P4K6S0</accession>
<dbReference type="Proteomes" id="UP000800093">
    <property type="component" value="Unassembled WGS sequence"/>
</dbReference>
<keyword evidence="3" id="KW-1185">Reference proteome</keyword>
<dbReference type="OrthoDB" id="3945172at2759"/>
<evidence type="ECO:0000256" key="1">
    <source>
        <dbReference type="SAM" id="MobiDB-lite"/>
    </source>
</evidence>
<reference evidence="3" key="1">
    <citation type="journal article" date="2020" name="Stud. Mycol.">
        <title>101 Dothideomycetes genomes: A test case for predicting lifestyles and emergence of pathogens.</title>
        <authorList>
            <person name="Haridas S."/>
            <person name="Albert R."/>
            <person name="Binder M."/>
            <person name="Bloem J."/>
            <person name="LaButti K."/>
            <person name="Salamov A."/>
            <person name="Andreopoulos B."/>
            <person name="Baker S."/>
            <person name="Barry K."/>
            <person name="Bills G."/>
            <person name="Bluhm B."/>
            <person name="Cannon C."/>
            <person name="Castanera R."/>
            <person name="Culley D."/>
            <person name="Daum C."/>
            <person name="Ezra D."/>
            <person name="Gonzalez J."/>
            <person name="Henrissat B."/>
            <person name="Kuo A."/>
            <person name="Liang C."/>
            <person name="Lipzen A."/>
            <person name="Lutzoni F."/>
            <person name="Magnuson J."/>
            <person name="Mondo S."/>
            <person name="Nolan M."/>
            <person name="Ohm R."/>
            <person name="Pangilinan J."/>
            <person name="Park H.-J."/>
            <person name="Ramirez L."/>
            <person name="Alfaro M."/>
            <person name="Sun H."/>
            <person name="Tritt A."/>
            <person name="Yoshinaga Y."/>
            <person name="Zwiers L.-H."/>
            <person name="Turgeon B."/>
            <person name="Goodwin S."/>
            <person name="Spatafora J."/>
            <person name="Crous P."/>
            <person name="Grigoriev I."/>
        </authorList>
    </citation>
    <scope>NUCLEOTIDE SEQUENCE [LARGE SCALE GENOMIC DNA]</scope>
    <source>
        <strain evidence="3">CBS 304.66</strain>
    </source>
</reference>
<feature type="compositionally biased region" description="Basic and acidic residues" evidence="1">
    <location>
        <begin position="77"/>
        <end position="94"/>
    </location>
</feature>
<evidence type="ECO:0000313" key="2">
    <source>
        <dbReference type="EMBL" id="KAF2262836.1"/>
    </source>
</evidence>
<gene>
    <name evidence="2" type="ORF">CC78DRAFT_618176</name>
</gene>
<dbReference type="AlphaFoldDB" id="A0A9P4K6S0"/>
<organism evidence="2 3">
    <name type="scientific">Lojkania enalia</name>
    <dbReference type="NCBI Taxonomy" id="147567"/>
    <lineage>
        <taxon>Eukaryota</taxon>
        <taxon>Fungi</taxon>
        <taxon>Dikarya</taxon>
        <taxon>Ascomycota</taxon>
        <taxon>Pezizomycotina</taxon>
        <taxon>Dothideomycetes</taxon>
        <taxon>Pleosporomycetidae</taxon>
        <taxon>Pleosporales</taxon>
        <taxon>Pleosporales incertae sedis</taxon>
        <taxon>Lojkania</taxon>
    </lineage>
</organism>
<protein>
    <submittedName>
        <fullName evidence="2">Uncharacterized protein</fullName>
    </submittedName>
</protein>
<dbReference type="EMBL" id="ML986635">
    <property type="protein sequence ID" value="KAF2262836.1"/>
    <property type="molecule type" value="Genomic_DNA"/>
</dbReference>